<keyword evidence="11" id="KW-0489">Methyltransferase</keyword>
<evidence type="ECO:0000256" key="7">
    <source>
        <dbReference type="HAMAP-Rule" id="MF_00259"/>
    </source>
</evidence>
<dbReference type="Gene3D" id="3.30.1360.120">
    <property type="entry name" value="Probable tRNA modification gtpase trme, domain 1"/>
    <property type="match status" value="1"/>
</dbReference>
<dbReference type="Pfam" id="PF01571">
    <property type="entry name" value="GCV_T"/>
    <property type="match status" value="1"/>
</dbReference>
<evidence type="ECO:0000256" key="6">
    <source>
        <dbReference type="ARBA" id="ARBA00047665"/>
    </source>
</evidence>
<comment type="function">
    <text evidence="7">The glycine cleavage system catalyzes the degradation of glycine.</text>
</comment>
<dbReference type="NCBIfam" id="NF001567">
    <property type="entry name" value="PRK00389.1"/>
    <property type="match status" value="1"/>
</dbReference>
<gene>
    <name evidence="7" type="primary">gcvT</name>
    <name evidence="11" type="ORF">SYNTR_0287</name>
</gene>
<evidence type="ECO:0000259" key="9">
    <source>
        <dbReference type="Pfam" id="PF01571"/>
    </source>
</evidence>
<evidence type="ECO:0000256" key="5">
    <source>
        <dbReference type="ARBA" id="ARBA00031395"/>
    </source>
</evidence>
<dbReference type="Gene3D" id="2.40.30.110">
    <property type="entry name" value="Aminomethyltransferase beta-barrel domains"/>
    <property type="match status" value="1"/>
</dbReference>
<dbReference type="Pfam" id="PF08669">
    <property type="entry name" value="GCV_T_C"/>
    <property type="match status" value="1"/>
</dbReference>
<dbReference type="PANTHER" id="PTHR43757">
    <property type="entry name" value="AMINOMETHYLTRANSFERASE"/>
    <property type="match status" value="1"/>
</dbReference>
<dbReference type="PANTHER" id="PTHR43757:SF2">
    <property type="entry name" value="AMINOMETHYLTRANSFERASE, MITOCHONDRIAL"/>
    <property type="match status" value="1"/>
</dbReference>
<dbReference type="GO" id="GO:0032259">
    <property type="term" value="P:methylation"/>
    <property type="evidence" value="ECO:0007669"/>
    <property type="project" value="UniProtKB-KW"/>
</dbReference>
<dbReference type="FunFam" id="3.30.70.1400:FF:000001">
    <property type="entry name" value="Aminomethyltransferase"/>
    <property type="match status" value="1"/>
</dbReference>
<dbReference type="SUPFAM" id="SSF101790">
    <property type="entry name" value="Aminomethyltransferase beta-barrel domain"/>
    <property type="match status" value="1"/>
</dbReference>
<feature type="domain" description="GCVT N-terminal" evidence="9">
    <location>
        <begin position="9"/>
        <end position="262"/>
    </location>
</feature>
<feature type="binding site" evidence="8">
    <location>
        <position position="197"/>
    </location>
    <ligand>
        <name>substrate</name>
    </ligand>
</feature>
<dbReference type="RefSeq" id="WP_156202829.1">
    <property type="nucleotide sequence ID" value="NZ_CP046457.1"/>
</dbReference>
<evidence type="ECO:0000256" key="1">
    <source>
        <dbReference type="ARBA" id="ARBA00008609"/>
    </source>
</evidence>
<dbReference type="GO" id="GO:0008483">
    <property type="term" value="F:transaminase activity"/>
    <property type="evidence" value="ECO:0007669"/>
    <property type="project" value="UniProtKB-KW"/>
</dbReference>
<evidence type="ECO:0000256" key="4">
    <source>
        <dbReference type="ARBA" id="ARBA00022679"/>
    </source>
</evidence>
<dbReference type="GO" id="GO:0005829">
    <property type="term" value="C:cytosol"/>
    <property type="evidence" value="ECO:0007669"/>
    <property type="project" value="TreeGrafter"/>
</dbReference>
<dbReference type="EMBL" id="CP046457">
    <property type="protein sequence ID" value="QGT98880.1"/>
    <property type="molecule type" value="Genomic_DNA"/>
</dbReference>
<evidence type="ECO:0000256" key="2">
    <source>
        <dbReference type="ARBA" id="ARBA00012616"/>
    </source>
</evidence>
<dbReference type="InterPro" id="IPR028896">
    <property type="entry name" value="GcvT/YgfZ/DmdA"/>
</dbReference>
<dbReference type="InterPro" id="IPR006222">
    <property type="entry name" value="GCVT_N"/>
</dbReference>
<dbReference type="InterPro" id="IPR029043">
    <property type="entry name" value="GcvT/YgfZ_C"/>
</dbReference>
<dbReference type="InterPro" id="IPR006223">
    <property type="entry name" value="GcvT"/>
</dbReference>
<evidence type="ECO:0000313" key="12">
    <source>
        <dbReference type="Proteomes" id="UP000426444"/>
    </source>
</evidence>
<feature type="domain" description="Aminomethyltransferase C-terminal" evidence="10">
    <location>
        <begin position="282"/>
        <end position="360"/>
    </location>
</feature>
<sequence>MSLKRTPLFTAHQKSGGKLIDFGGWELPVQYEGIIKEHMMVRNKAGLFDVSHMGEIEIKGENAEKFIQYLMTNNITTLKDNQIQYTFMCYENGGVVDDLLVYRYSNTHYLLVVNASNKDKDYEWIKKHAIEGVEIKDTSDSYAQLAIQGPLAEDILQKLTKTDLKTIKFFWFDPEVEIAGAKTLVSRTGYTGEDGFEIYTRNEDAVKVWDAILEAGKDDIAPIGLGARDTLRFEAKLPLYGQEIDQDITPLEAGLGFFVKLDSDDFIGKDALVKQKEANPDRILVEFEMIDKGIARSKYEVEKDGVNIGWVTTGSHSPTFEKSIGLALIKREYFTPGEEINIIIRNRKLKAKLTKGSFYKKNTKK</sequence>
<reference evidence="12" key="1">
    <citation type="journal article" date="2019" name="Microbiology">
        <title>Complete Genome Sequence of an Uncultured Bacterium of the Candidate Phylum Bipolaricaulota.</title>
        <authorList>
            <person name="Kadnikov V.V."/>
            <person name="Mardanov A.V."/>
            <person name="Beletsky A.V."/>
            <person name="Frank Y.A."/>
            <person name="Karnachuk O.V."/>
            <person name="Ravin N.V."/>
        </authorList>
    </citation>
    <scope>NUCLEOTIDE SEQUENCE [LARGE SCALE GENOMIC DNA]</scope>
</reference>
<dbReference type="KEGG" id="salq:SYNTR_0287"/>
<comment type="catalytic activity">
    <reaction evidence="6 7">
        <text>N(6)-[(R)-S(8)-aminomethyldihydrolipoyl]-L-lysyl-[protein] + (6S)-5,6,7,8-tetrahydrofolate = N(6)-[(R)-dihydrolipoyl]-L-lysyl-[protein] + (6R)-5,10-methylene-5,6,7,8-tetrahydrofolate + NH4(+)</text>
        <dbReference type="Rhea" id="RHEA:16945"/>
        <dbReference type="Rhea" id="RHEA-COMP:10475"/>
        <dbReference type="Rhea" id="RHEA-COMP:10492"/>
        <dbReference type="ChEBI" id="CHEBI:15636"/>
        <dbReference type="ChEBI" id="CHEBI:28938"/>
        <dbReference type="ChEBI" id="CHEBI:57453"/>
        <dbReference type="ChEBI" id="CHEBI:83100"/>
        <dbReference type="ChEBI" id="CHEBI:83143"/>
        <dbReference type="EC" id="2.1.2.10"/>
    </reaction>
</comment>
<dbReference type="GO" id="GO:0019464">
    <property type="term" value="P:glycine decarboxylation via glycine cleavage system"/>
    <property type="evidence" value="ECO:0007669"/>
    <property type="project" value="UniProtKB-UniRule"/>
</dbReference>
<dbReference type="Gene3D" id="4.10.1250.10">
    <property type="entry name" value="Aminomethyltransferase fragment"/>
    <property type="match status" value="1"/>
</dbReference>
<dbReference type="NCBIfam" id="TIGR00528">
    <property type="entry name" value="gcvT"/>
    <property type="match status" value="1"/>
</dbReference>
<evidence type="ECO:0000259" key="10">
    <source>
        <dbReference type="Pfam" id="PF08669"/>
    </source>
</evidence>
<evidence type="ECO:0000256" key="8">
    <source>
        <dbReference type="PIRSR" id="PIRSR006487-1"/>
    </source>
</evidence>
<dbReference type="GO" id="GO:0005960">
    <property type="term" value="C:glycine cleavage complex"/>
    <property type="evidence" value="ECO:0007669"/>
    <property type="project" value="InterPro"/>
</dbReference>
<keyword evidence="4 7" id="KW-0808">Transferase</keyword>
<evidence type="ECO:0000256" key="3">
    <source>
        <dbReference type="ARBA" id="ARBA00022576"/>
    </source>
</evidence>
<dbReference type="HAMAP" id="MF_00259">
    <property type="entry name" value="GcvT"/>
    <property type="match status" value="1"/>
</dbReference>
<protein>
    <recommendedName>
        <fullName evidence="2 7">Aminomethyltransferase</fullName>
        <ecNumber evidence="2 7">2.1.2.10</ecNumber>
    </recommendedName>
    <alternativeName>
        <fullName evidence="5 7">Glycine cleavage system T protein</fullName>
    </alternativeName>
</protein>
<keyword evidence="12" id="KW-1185">Reference proteome</keyword>
<dbReference type="SUPFAM" id="SSF103025">
    <property type="entry name" value="Folate-binding domain"/>
    <property type="match status" value="1"/>
</dbReference>
<dbReference type="InterPro" id="IPR022903">
    <property type="entry name" value="GcvT_bac"/>
</dbReference>
<dbReference type="OrthoDB" id="9774591at2"/>
<dbReference type="InterPro" id="IPR027266">
    <property type="entry name" value="TrmE/GcvT-like"/>
</dbReference>
<dbReference type="PIRSF" id="PIRSF006487">
    <property type="entry name" value="GcvT"/>
    <property type="match status" value="1"/>
</dbReference>
<keyword evidence="3 7" id="KW-0032">Aminotransferase</keyword>
<dbReference type="GO" id="GO:0008168">
    <property type="term" value="F:methyltransferase activity"/>
    <property type="evidence" value="ECO:0007669"/>
    <property type="project" value="UniProtKB-KW"/>
</dbReference>
<dbReference type="Proteomes" id="UP000426444">
    <property type="component" value="Chromosome"/>
</dbReference>
<dbReference type="Gene3D" id="3.30.70.1400">
    <property type="entry name" value="Aminomethyltransferase beta-barrel domains"/>
    <property type="match status" value="1"/>
</dbReference>
<dbReference type="FunFam" id="4.10.1250.10:FF:000001">
    <property type="entry name" value="Aminomethyltransferase"/>
    <property type="match status" value="1"/>
</dbReference>
<dbReference type="FunFam" id="2.40.30.110:FF:000003">
    <property type="entry name" value="Aminomethyltransferase"/>
    <property type="match status" value="1"/>
</dbReference>
<dbReference type="GO" id="GO:0004047">
    <property type="term" value="F:aminomethyltransferase activity"/>
    <property type="evidence" value="ECO:0007669"/>
    <property type="project" value="UniProtKB-UniRule"/>
</dbReference>
<proteinExistence type="inferred from homology"/>
<dbReference type="EC" id="2.1.2.10" evidence="2 7"/>
<comment type="similarity">
    <text evidence="1 7">Belongs to the GcvT family.</text>
</comment>
<organism evidence="11 12">
    <name type="scientific">Candidatus Syntrophocurvum alkaliphilum</name>
    <dbReference type="NCBI Taxonomy" id="2293317"/>
    <lineage>
        <taxon>Bacteria</taxon>
        <taxon>Bacillati</taxon>
        <taxon>Bacillota</taxon>
        <taxon>Clostridia</taxon>
        <taxon>Eubacteriales</taxon>
        <taxon>Syntrophomonadaceae</taxon>
        <taxon>Candidatus Syntrophocurvum</taxon>
    </lineage>
</organism>
<evidence type="ECO:0000313" key="11">
    <source>
        <dbReference type="EMBL" id="QGT98880.1"/>
    </source>
</evidence>
<name>A0A6I6DCL6_9FIRM</name>
<comment type="subunit">
    <text evidence="7">The glycine cleavage system is composed of four proteins: P, T, L and H.</text>
</comment>
<dbReference type="InterPro" id="IPR013977">
    <property type="entry name" value="GcvT_C"/>
</dbReference>
<accession>A0A6I6DCL6</accession>
<dbReference type="AlphaFoldDB" id="A0A6I6DCL6"/>